<keyword evidence="1" id="KW-0175">Coiled coil</keyword>
<feature type="compositionally biased region" description="Basic and acidic residues" evidence="2">
    <location>
        <begin position="18"/>
        <end position="28"/>
    </location>
</feature>
<name>A0A151IBG7_9HYME</name>
<dbReference type="EMBL" id="KQ978137">
    <property type="protein sequence ID" value="KYM96838.1"/>
    <property type="molecule type" value="Genomic_DNA"/>
</dbReference>
<reference evidence="3 4" key="1">
    <citation type="submission" date="2016-03" db="EMBL/GenBank/DDBJ databases">
        <title>Cyphomyrmex costatus WGS genome.</title>
        <authorList>
            <person name="Nygaard S."/>
            <person name="Hu H."/>
            <person name="Boomsma J."/>
            <person name="Zhang G."/>
        </authorList>
    </citation>
    <scope>NUCLEOTIDE SEQUENCE [LARGE SCALE GENOMIC DNA]</scope>
    <source>
        <strain evidence="3">MS0001</strain>
        <tissue evidence="3">Whole body</tissue>
    </source>
</reference>
<evidence type="ECO:0000256" key="1">
    <source>
        <dbReference type="SAM" id="Coils"/>
    </source>
</evidence>
<dbReference type="Proteomes" id="UP000078542">
    <property type="component" value="Unassembled WGS sequence"/>
</dbReference>
<evidence type="ECO:0000313" key="3">
    <source>
        <dbReference type="EMBL" id="KYM96838.1"/>
    </source>
</evidence>
<accession>A0A151IBG7</accession>
<organism evidence="3 4">
    <name type="scientific">Cyphomyrmex costatus</name>
    <dbReference type="NCBI Taxonomy" id="456900"/>
    <lineage>
        <taxon>Eukaryota</taxon>
        <taxon>Metazoa</taxon>
        <taxon>Ecdysozoa</taxon>
        <taxon>Arthropoda</taxon>
        <taxon>Hexapoda</taxon>
        <taxon>Insecta</taxon>
        <taxon>Pterygota</taxon>
        <taxon>Neoptera</taxon>
        <taxon>Endopterygota</taxon>
        <taxon>Hymenoptera</taxon>
        <taxon>Apocrita</taxon>
        <taxon>Aculeata</taxon>
        <taxon>Formicoidea</taxon>
        <taxon>Formicidae</taxon>
        <taxon>Myrmicinae</taxon>
        <taxon>Cyphomyrmex</taxon>
    </lineage>
</organism>
<sequence length="222" mass="25738">MGTRSKKTADSDTAVESDNTRETGESTREYELELTVQAVKEKENHLRAHESALRQQLDQMKAMRRQLETERETFNQTVTTRENDLLMREQELAQKWQDNDLVARIHVQNPPVPQEPAPTFRHNYEYSHPVPQPVNGSPEIKVSFREATESVPYFDGYNIPLSRFTRACRRAREIVPPTAERNLTKLLINKLGNRAYYAVEDEPCESISDLIDLLTYLVHLKL</sequence>
<evidence type="ECO:0000313" key="4">
    <source>
        <dbReference type="Proteomes" id="UP000078542"/>
    </source>
</evidence>
<feature type="region of interest" description="Disordered" evidence="2">
    <location>
        <begin position="1"/>
        <end position="28"/>
    </location>
</feature>
<gene>
    <name evidence="3" type="ORF">ALC62_12489</name>
</gene>
<protein>
    <submittedName>
        <fullName evidence="3">Uncharacterized protein</fullName>
    </submittedName>
</protein>
<keyword evidence="4" id="KW-1185">Reference proteome</keyword>
<proteinExistence type="predicted"/>
<evidence type="ECO:0000256" key="2">
    <source>
        <dbReference type="SAM" id="MobiDB-lite"/>
    </source>
</evidence>
<dbReference type="AlphaFoldDB" id="A0A151IBG7"/>
<dbReference type="STRING" id="456900.A0A151IBG7"/>
<feature type="coiled-coil region" evidence="1">
    <location>
        <begin position="39"/>
        <end position="77"/>
    </location>
</feature>